<dbReference type="EMBL" id="MOOE01000002">
    <property type="protein sequence ID" value="KAK1536425.1"/>
    <property type="molecule type" value="Genomic_DNA"/>
</dbReference>
<evidence type="ECO:0000313" key="1">
    <source>
        <dbReference type="EMBL" id="KAK1536425.1"/>
    </source>
</evidence>
<accession>A0AAJ0E6F7</accession>
<dbReference type="PANTHER" id="PTHR33112:SF10">
    <property type="entry name" value="TOL"/>
    <property type="match status" value="1"/>
</dbReference>
<organism evidence="1 2">
    <name type="scientific">Colletotrichum costaricense</name>
    <dbReference type="NCBI Taxonomy" id="1209916"/>
    <lineage>
        <taxon>Eukaryota</taxon>
        <taxon>Fungi</taxon>
        <taxon>Dikarya</taxon>
        <taxon>Ascomycota</taxon>
        <taxon>Pezizomycotina</taxon>
        <taxon>Sordariomycetes</taxon>
        <taxon>Hypocreomycetidae</taxon>
        <taxon>Glomerellales</taxon>
        <taxon>Glomerellaceae</taxon>
        <taxon>Colletotrichum</taxon>
        <taxon>Colletotrichum acutatum species complex</taxon>
    </lineage>
</organism>
<sequence>MSILLVCSSQTYSLKTYSESTSSQQTFAHVDSWFRDCKVNHEKCREVATDPKWYPTRLIDIGPLDTSSFVCRITNTGDETPHGPYMTLSHCWGSANSLILTKSNAAELLEGIPLESLPRLYRDAACFVRKLGFKFPIYRRDVDSCRPPLNHYTFGGQTNPCYLVDANFWEEEARRAHVNTRAWVFQKLLVSRRVVSFGERQVFWSCRSGRAAEIWPPDIPVKDPYEGPRIEDLQLGDNGARGKTKSTRKAYDCWSEIVVTYTDCKITFPSDRMIALFAIAKEMIKVLGDEHIAGMWRRHLESKLLWRVPAVSTPSGSPPIAYSPIGLPVSLGPP</sequence>
<comment type="caution">
    <text evidence="1">The sequence shown here is derived from an EMBL/GenBank/DDBJ whole genome shotgun (WGS) entry which is preliminary data.</text>
</comment>
<dbReference type="PANTHER" id="PTHR33112">
    <property type="entry name" value="DOMAIN PROTEIN, PUTATIVE-RELATED"/>
    <property type="match status" value="1"/>
</dbReference>
<dbReference type="AlphaFoldDB" id="A0AAJ0E6F7"/>
<keyword evidence="2" id="KW-1185">Reference proteome</keyword>
<reference evidence="1 2" key="1">
    <citation type="submission" date="2016-10" db="EMBL/GenBank/DDBJ databases">
        <title>The genome sequence of Colletotrichum fioriniae PJ7.</title>
        <authorList>
            <person name="Baroncelli R."/>
        </authorList>
    </citation>
    <scope>NUCLEOTIDE SEQUENCE [LARGE SCALE GENOMIC DNA]</scope>
    <source>
        <strain evidence="1 2">IMI 309622</strain>
    </source>
</reference>
<dbReference type="GeneID" id="85333485"/>
<evidence type="ECO:0008006" key="3">
    <source>
        <dbReference type="Google" id="ProtNLM"/>
    </source>
</evidence>
<dbReference type="Proteomes" id="UP001240678">
    <property type="component" value="Unassembled WGS sequence"/>
</dbReference>
<evidence type="ECO:0000313" key="2">
    <source>
        <dbReference type="Proteomes" id="UP001240678"/>
    </source>
</evidence>
<name>A0AAJ0E6F7_9PEZI</name>
<proteinExistence type="predicted"/>
<protein>
    <recommendedName>
        <fullName evidence="3">Heterokaryon incompatibility protein</fullName>
    </recommendedName>
</protein>
<dbReference type="RefSeq" id="XP_060318588.1">
    <property type="nucleotide sequence ID" value="XM_060449938.1"/>
</dbReference>
<gene>
    <name evidence="1" type="ORF">CCOS01_01745</name>
</gene>